<dbReference type="AlphaFoldDB" id="A0A6J5FJP9"/>
<dbReference type="EMBL" id="CADIKL010000003">
    <property type="protein sequence ID" value="CAB3779419.1"/>
    <property type="molecule type" value="Genomic_DNA"/>
</dbReference>
<keyword evidence="2" id="KW-1185">Reference proteome</keyword>
<name>A0A6J5FJP9_9BURK</name>
<dbReference type="Proteomes" id="UP000494119">
    <property type="component" value="Unassembled WGS sequence"/>
</dbReference>
<evidence type="ECO:0000313" key="2">
    <source>
        <dbReference type="Proteomes" id="UP000494119"/>
    </source>
</evidence>
<protein>
    <submittedName>
        <fullName evidence="1">Uncharacterized protein</fullName>
    </submittedName>
</protein>
<reference evidence="1 2" key="1">
    <citation type="submission" date="2020-04" db="EMBL/GenBank/DDBJ databases">
        <authorList>
            <person name="De Canck E."/>
        </authorList>
    </citation>
    <scope>NUCLEOTIDE SEQUENCE [LARGE SCALE GENOMIC DNA]</scope>
    <source>
        <strain evidence="1 2">LMG 28688</strain>
    </source>
</reference>
<proteinExistence type="predicted"/>
<accession>A0A6J5FJP9</accession>
<dbReference type="InterPro" id="IPR010877">
    <property type="entry name" value="Phage_Mu_Gp46"/>
</dbReference>
<sequence length="148" mass="16175">MADTKTAWNPTLGRGDWVLSGALLQTGDDLETAILISLFTDRQAATDDEIPDGTTNPRGWWGDLDSDTQIGSRLWLLSRAKQTTETLQRANDYIAEALQWLIDDGAVASFDISVEWTQTSRLGALIVAHKTSGTTTSVAYQSLWSAIT</sequence>
<evidence type="ECO:0000313" key="1">
    <source>
        <dbReference type="EMBL" id="CAB3779419.1"/>
    </source>
</evidence>
<gene>
    <name evidence="1" type="ORF">LMG28688_00836</name>
</gene>
<dbReference type="Pfam" id="PF07409">
    <property type="entry name" value="GP46"/>
    <property type="match status" value="1"/>
</dbReference>
<dbReference type="RefSeq" id="WP_175194322.1">
    <property type="nucleotide sequence ID" value="NZ_CADIKL010000003.1"/>
</dbReference>
<organism evidence="1 2">
    <name type="scientific">Paraburkholderia caffeinitolerans</name>
    <dbReference type="NCBI Taxonomy" id="1723730"/>
    <lineage>
        <taxon>Bacteria</taxon>
        <taxon>Pseudomonadati</taxon>
        <taxon>Pseudomonadota</taxon>
        <taxon>Betaproteobacteria</taxon>
        <taxon>Burkholderiales</taxon>
        <taxon>Burkholderiaceae</taxon>
        <taxon>Paraburkholderia</taxon>
    </lineage>
</organism>